<evidence type="ECO:0000313" key="2">
    <source>
        <dbReference type="EMBL" id="SCG17106.1"/>
    </source>
</evidence>
<dbReference type="AlphaFoldDB" id="A0A1C5GD97"/>
<dbReference type="EMBL" id="LT607733">
    <property type="protein sequence ID" value="SCG17106.1"/>
    <property type="molecule type" value="Genomic_DNA"/>
</dbReference>
<protein>
    <submittedName>
        <fullName evidence="2">Copper transport outer membrane protein, MctB</fullName>
    </submittedName>
</protein>
<dbReference type="GO" id="GO:0016020">
    <property type="term" value="C:membrane"/>
    <property type="evidence" value="ECO:0007669"/>
    <property type="project" value="InterPro"/>
</dbReference>
<dbReference type="GeneID" id="95803153"/>
<dbReference type="Proteomes" id="UP000198251">
    <property type="component" value="Chromosome I"/>
</dbReference>
<dbReference type="RefSeq" id="WP_089000906.1">
    <property type="nucleotide sequence ID" value="NZ_JBFAAC010000016.1"/>
</dbReference>
<evidence type="ECO:0000313" key="3">
    <source>
        <dbReference type="Proteomes" id="UP000198251"/>
    </source>
</evidence>
<feature type="coiled-coil region" evidence="1">
    <location>
        <begin position="34"/>
        <end position="68"/>
    </location>
</feature>
<name>A0A1C5GD97_MICEH</name>
<gene>
    <name evidence="2" type="ORF">GA0070610_3412</name>
</gene>
<accession>A0A1C5GD97</accession>
<sequence length="313" mass="32639">MINFRYHVVSLTAVFLALAIGLVVGTAALNGPVADSLKENVNALRKDNQQMRQAVQSMEKELELEEDFAAQIAEVVLPGTLTGKRVVVVGLPTGRDHTEGVLKMLQHAGAQVTGRIDLQDKFINPDNNNNLLELAVTAARPTSAPTAGLPGNGHGVETSTALLASVLLDRAAGATPVTEADRRAVLAAYINANYLTTEKPVTAPAEAVVLVSGQPYVDKDSAKKDESVLKVAEQFDQAGTLVVGGNGSAGGNLVAAVRSDPVLVQTISTVDNANTVQGQLVTALALVQQVTEKKAGQYGVGDNAASLLPRLPQ</sequence>
<dbReference type="GO" id="GO:0055070">
    <property type="term" value="P:copper ion homeostasis"/>
    <property type="evidence" value="ECO:0007669"/>
    <property type="project" value="InterPro"/>
</dbReference>
<evidence type="ECO:0000256" key="1">
    <source>
        <dbReference type="SAM" id="Coils"/>
    </source>
</evidence>
<proteinExistence type="predicted"/>
<keyword evidence="1" id="KW-0175">Coiled coil</keyword>
<reference evidence="2 3" key="1">
    <citation type="submission" date="2016-06" db="EMBL/GenBank/DDBJ databases">
        <authorList>
            <person name="Kjaerup R.B."/>
            <person name="Dalgaard T.S."/>
            <person name="Juul-Madsen H.R."/>
        </authorList>
    </citation>
    <scope>NUCLEOTIDE SEQUENCE [LARGE SCALE GENOMIC DNA]</scope>
    <source>
        <strain evidence="2 3">DSM 43913</strain>
    </source>
</reference>
<keyword evidence="3" id="KW-1185">Reference proteome</keyword>
<dbReference type="Pfam" id="PF11382">
    <property type="entry name" value="MctB"/>
    <property type="match status" value="1"/>
</dbReference>
<dbReference type="InterPro" id="IPR021522">
    <property type="entry name" value="MctB"/>
</dbReference>
<organism evidence="2 3">
    <name type="scientific">Micromonospora echinofusca</name>
    <dbReference type="NCBI Taxonomy" id="47858"/>
    <lineage>
        <taxon>Bacteria</taxon>
        <taxon>Bacillati</taxon>
        <taxon>Actinomycetota</taxon>
        <taxon>Actinomycetes</taxon>
        <taxon>Micromonosporales</taxon>
        <taxon>Micromonosporaceae</taxon>
        <taxon>Micromonospora</taxon>
    </lineage>
</organism>